<proteinExistence type="predicted"/>
<protein>
    <recommendedName>
        <fullName evidence="1">Glycosyl hydrolases family 38 C-terminal domain-containing protein</fullName>
    </recommendedName>
</protein>
<reference evidence="2" key="1">
    <citation type="journal article" date="2020" name="mSystems">
        <title>Genome- and Community-Level Interaction Insights into Carbon Utilization and Element Cycling Functions of Hydrothermarchaeota in Hydrothermal Sediment.</title>
        <authorList>
            <person name="Zhou Z."/>
            <person name="Liu Y."/>
            <person name="Xu W."/>
            <person name="Pan J."/>
            <person name="Luo Z.H."/>
            <person name="Li M."/>
        </authorList>
    </citation>
    <scope>NUCLEOTIDE SEQUENCE [LARGE SCALE GENOMIC DNA]</scope>
    <source>
        <strain evidence="2">SpSt-573</strain>
    </source>
</reference>
<sequence>MPTEAGFLRVQGGVVLTSLRQTDAGLEVRLFNPETRVERATLCFTGLPAGSEKTLHAQRVDFDHRPLGDELKIEEGQLSISIKPKEIVTLALAGI</sequence>
<dbReference type="AlphaFoldDB" id="A0A7C4KFT8"/>
<gene>
    <name evidence="2" type="ORF">ENT37_00520</name>
</gene>
<organism evidence="2">
    <name type="scientific">Anaerolinea thermolimosa</name>
    <dbReference type="NCBI Taxonomy" id="229919"/>
    <lineage>
        <taxon>Bacteria</taxon>
        <taxon>Bacillati</taxon>
        <taxon>Chloroflexota</taxon>
        <taxon>Anaerolineae</taxon>
        <taxon>Anaerolineales</taxon>
        <taxon>Anaerolineaceae</taxon>
        <taxon>Anaerolinea</taxon>
    </lineage>
</organism>
<feature type="domain" description="Glycosyl hydrolases family 38 C-terminal" evidence="1">
    <location>
        <begin position="14"/>
        <end position="90"/>
    </location>
</feature>
<dbReference type="Pfam" id="PF17677">
    <property type="entry name" value="Glyco_hydro38C2"/>
    <property type="match status" value="1"/>
</dbReference>
<evidence type="ECO:0000259" key="1">
    <source>
        <dbReference type="Pfam" id="PF17677"/>
    </source>
</evidence>
<dbReference type="EMBL" id="DSYK01000027">
    <property type="protein sequence ID" value="HGS20336.1"/>
    <property type="molecule type" value="Genomic_DNA"/>
</dbReference>
<comment type="caution">
    <text evidence="2">The sequence shown here is derived from an EMBL/GenBank/DDBJ whole genome shotgun (WGS) entry which is preliminary data.</text>
</comment>
<accession>A0A7C4KFT8</accession>
<evidence type="ECO:0000313" key="2">
    <source>
        <dbReference type="EMBL" id="HGS20336.1"/>
    </source>
</evidence>
<dbReference type="InterPro" id="IPR041147">
    <property type="entry name" value="GH38_C"/>
</dbReference>
<name>A0A7C4KFT8_9CHLR</name>